<keyword evidence="1" id="KW-0732">Signal</keyword>
<dbReference type="Proteomes" id="UP000735874">
    <property type="component" value="Unassembled WGS sequence"/>
</dbReference>
<evidence type="ECO:0000256" key="1">
    <source>
        <dbReference type="SAM" id="SignalP"/>
    </source>
</evidence>
<dbReference type="InterPro" id="IPR002048">
    <property type="entry name" value="EF_hand_dom"/>
</dbReference>
<organism evidence="3 4">
    <name type="scientific">Phytophthora cactorum</name>
    <dbReference type="NCBI Taxonomy" id="29920"/>
    <lineage>
        <taxon>Eukaryota</taxon>
        <taxon>Sar</taxon>
        <taxon>Stramenopiles</taxon>
        <taxon>Oomycota</taxon>
        <taxon>Peronosporomycetes</taxon>
        <taxon>Peronosporales</taxon>
        <taxon>Peronosporaceae</taxon>
        <taxon>Phytophthora</taxon>
    </lineage>
</organism>
<protein>
    <recommendedName>
        <fullName evidence="2">EF-hand domain-containing protein</fullName>
    </recommendedName>
</protein>
<comment type="caution">
    <text evidence="3">The sequence shown here is derived from an EMBL/GenBank/DDBJ whole genome shotgun (WGS) entry which is preliminary data.</text>
</comment>
<dbReference type="InterPro" id="IPR018247">
    <property type="entry name" value="EF_Hand_1_Ca_BS"/>
</dbReference>
<dbReference type="PROSITE" id="PS00018">
    <property type="entry name" value="EF_HAND_1"/>
    <property type="match status" value="1"/>
</dbReference>
<sequence length="151" mass="17377">MTTLLRVYIFTLWSSIYLRLSETSSSTVIMADENPEDATSGRRYKRLRLPLDTRLYTTAEIPQLEIQPIGVTTREWLIWCTFTDKNDRTKTTGGNNMNAKEENDVCGNVHNMEKLFDLLDENDNGSIDRKEFTKTKTFVNHLDDMIETSGG</sequence>
<evidence type="ECO:0000313" key="3">
    <source>
        <dbReference type="EMBL" id="KAG2799866.1"/>
    </source>
</evidence>
<dbReference type="GO" id="GO:0005509">
    <property type="term" value="F:calcium ion binding"/>
    <property type="evidence" value="ECO:0007669"/>
    <property type="project" value="InterPro"/>
</dbReference>
<dbReference type="AlphaFoldDB" id="A0A8T0XVK9"/>
<name>A0A8T0XVK9_9STRA</name>
<feature type="chain" id="PRO_5035793943" description="EF-hand domain-containing protein" evidence="1">
    <location>
        <begin position="24"/>
        <end position="151"/>
    </location>
</feature>
<dbReference type="EMBL" id="RCMG01003572">
    <property type="protein sequence ID" value="KAG2799866.1"/>
    <property type="molecule type" value="Genomic_DNA"/>
</dbReference>
<evidence type="ECO:0000313" key="4">
    <source>
        <dbReference type="Proteomes" id="UP000735874"/>
    </source>
</evidence>
<feature type="domain" description="EF-hand" evidence="2">
    <location>
        <begin position="107"/>
        <end position="142"/>
    </location>
</feature>
<reference evidence="3" key="1">
    <citation type="submission" date="2018-10" db="EMBL/GenBank/DDBJ databases">
        <title>Effector identification in a new, highly contiguous assembly of the strawberry crown rot pathogen Phytophthora cactorum.</title>
        <authorList>
            <person name="Armitage A.D."/>
            <person name="Nellist C.F."/>
            <person name="Bates H."/>
            <person name="Vickerstaff R.J."/>
            <person name="Harrison R.J."/>
        </authorList>
    </citation>
    <scope>NUCLEOTIDE SEQUENCE</scope>
    <source>
        <strain evidence="3">15-7</strain>
    </source>
</reference>
<feature type="signal peptide" evidence="1">
    <location>
        <begin position="1"/>
        <end position="23"/>
    </location>
</feature>
<accession>A0A8T0XVK9</accession>
<evidence type="ECO:0000259" key="2">
    <source>
        <dbReference type="PROSITE" id="PS50222"/>
    </source>
</evidence>
<gene>
    <name evidence="3" type="ORF">PC113_g24765</name>
</gene>
<proteinExistence type="predicted"/>
<dbReference type="PROSITE" id="PS50222">
    <property type="entry name" value="EF_HAND_2"/>
    <property type="match status" value="1"/>
</dbReference>